<dbReference type="GeneID" id="26736315"/>
<dbReference type="AlphaFoldDB" id="A0A0U3CH62"/>
<dbReference type="RefSeq" id="WP_058739401.1">
    <property type="nucleotide sequence ID" value="NZ_CP011266.1"/>
</dbReference>
<gene>
    <name evidence="1" type="ORF">sm9_1366</name>
</gene>
<dbReference type="Proteomes" id="UP000067738">
    <property type="component" value="Chromosome"/>
</dbReference>
<organism evidence="1 2">
    <name type="scientific">Methanobrevibacter millerae</name>
    <dbReference type="NCBI Taxonomy" id="230361"/>
    <lineage>
        <taxon>Archaea</taxon>
        <taxon>Methanobacteriati</taxon>
        <taxon>Methanobacteriota</taxon>
        <taxon>Methanomada group</taxon>
        <taxon>Methanobacteria</taxon>
        <taxon>Methanobacteriales</taxon>
        <taxon>Methanobacteriaceae</taxon>
        <taxon>Methanobrevibacter</taxon>
    </lineage>
</organism>
<sequence>MTNDDLDTLKLELECEKFRLMSYQLDDLLQEYDKLMEIRGNIQFKFFNTLENVKRNGLPVKEDFERWEKIRTQEREGWDEEINLIADLKYDVDDNLKLLDNTKMRRMMINREVKD</sequence>
<name>A0A0U3CH62_9EURY</name>
<evidence type="ECO:0000313" key="2">
    <source>
        <dbReference type="Proteomes" id="UP000067738"/>
    </source>
</evidence>
<protein>
    <submittedName>
        <fullName evidence="1">Uncharacterized protein</fullName>
    </submittedName>
</protein>
<dbReference type="PATRIC" id="fig|230361.4.peg.1410"/>
<dbReference type="EMBL" id="CP011266">
    <property type="protein sequence ID" value="ALT69147.1"/>
    <property type="molecule type" value="Genomic_DNA"/>
</dbReference>
<reference evidence="1 2" key="1">
    <citation type="submission" date="2015-04" db="EMBL/GenBank/DDBJ databases">
        <title>The complete genome sequence of the rumen methanogen Methanobrevibacter millerae SM9.</title>
        <authorList>
            <person name="Leahy S.C."/>
            <person name="Kelly W.J."/>
            <person name="Pacheco D.M."/>
            <person name="Li D."/>
            <person name="Altermann E."/>
            <person name="Attwood G.T."/>
        </authorList>
    </citation>
    <scope>NUCLEOTIDE SEQUENCE [LARGE SCALE GENOMIC DNA]</scope>
    <source>
        <strain evidence="1 2">SM9</strain>
    </source>
</reference>
<dbReference type="KEGG" id="mmil:sm9_1366"/>
<evidence type="ECO:0000313" key="1">
    <source>
        <dbReference type="EMBL" id="ALT69147.1"/>
    </source>
</evidence>
<proteinExistence type="predicted"/>
<accession>A0A0U3CH62</accession>
<dbReference type="OrthoDB" id="379489at2157"/>
<keyword evidence="2" id="KW-1185">Reference proteome</keyword>